<dbReference type="AlphaFoldDB" id="A0A5N6IW60"/>
<evidence type="ECO:0000256" key="1">
    <source>
        <dbReference type="SAM" id="SignalP"/>
    </source>
</evidence>
<dbReference type="EMBL" id="ML732828">
    <property type="protein sequence ID" value="KAB8270588.1"/>
    <property type="molecule type" value="Genomic_DNA"/>
</dbReference>
<gene>
    <name evidence="2" type="ORF">BDV30DRAFT_241327</name>
</gene>
<keyword evidence="3" id="KW-1185">Reference proteome</keyword>
<feature type="chain" id="PRO_5024983942" description="Extracellular membrane protein CFEM domain-containing protein" evidence="1">
    <location>
        <begin position="21"/>
        <end position="119"/>
    </location>
</feature>
<feature type="signal peptide" evidence="1">
    <location>
        <begin position="1"/>
        <end position="20"/>
    </location>
</feature>
<evidence type="ECO:0008006" key="4">
    <source>
        <dbReference type="Google" id="ProtNLM"/>
    </source>
</evidence>
<sequence>MRFTTITISLLISLSSGALAASIPSPHTFNAPVLDKRGDCSCSCVDDCGTNCAAFGGTPGSQMAQGLCLATCGDSCGCSPTEVCNNKEALENICKVFKESSDVRAKIIGPYFCYLAEQE</sequence>
<organism evidence="2 3">
    <name type="scientific">Aspergillus minisclerotigenes</name>
    <dbReference type="NCBI Taxonomy" id="656917"/>
    <lineage>
        <taxon>Eukaryota</taxon>
        <taxon>Fungi</taxon>
        <taxon>Dikarya</taxon>
        <taxon>Ascomycota</taxon>
        <taxon>Pezizomycotina</taxon>
        <taxon>Eurotiomycetes</taxon>
        <taxon>Eurotiomycetidae</taxon>
        <taxon>Eurotiales</taxon>
        <taxon>Aspergillaceae</taxon>
        <taxon>Aspergillus</taxon>
        <taxon>Aspergillus subgen. Circumdati</taxon>
    </lineage>
</organism>
<evidence type="ECO:0000313" key="3">
    <source>
        <dbReference type="Proteomes" id="UP000326289"/>
    </source>
</evidence>
<name>A0A5N6IW60_9EURO</name>
<reference evidence="2 3" key="1">
    <citation type="submission" date="2019-04" db="EMBL/GenBank/DDBJ databases">
        <title>Fungal friends and foes A comparative genomics study of 23 Aspergillus species from section Flavi.</title>
        <authorList>
            <consortium name="DOE Joint Genome Institute"/>
            <person name="Kjaerbolling I."/>
            <person name="Vesth T.C."/>
            <person name="Frisvad J.C."/>
            <person name="Nybo J.L."/>
            <person name="Theobald S."/>
            <person name="Kildgaard S."/>
            <person name="Petersen T.I."/>
            <person name="Kuo A."/>
            <person name="Sato A."/>
            <person name="Lyhne E.K."/>
            <person name="Kogle M.E."/>
            <person name="Wiebenga A."/>
            <person name="Kun R.S."/>
            <person name="Lubbers R.J."/>
            <person name="Makela M.R."/>
            <person name="Barry K."/>
            <person name="Chovatia M."/>
            <person name="Clum A."/>
            <person name="Daum C."/>
            <person name="Haridas S."/>
            <person name="He G."/>
            <person name="LaButti K."/>
            <person name="Lipzen A."/>
            <person name="Mondo S."/>
            <person name="Pangilinan J."/>
            <person name="Riley R."/>
            <person name="Salamov A."/>
            <person name="Simmons B.A."/>
            <person name="Magnuson J.K."/>
            <person name="Henrissat B."/>
            <person name="Mortensen U.H."/>
            <person name="Larsen T.O."/>
            <person name="De vries R.P."/>
            <person name="Grigoriev I.V."/>
            <person name="Machida M."/>
            <person name="Baker S.E."/>
            <person name="Andersen M.R."/>
        </authorList>
    </citation>
    <scope>NUCLEOTIDE SEQUENCE [LARGE SCALE GENOMIC DNA]</scope>
    <source>
        <strain evidence="2 3">CBS 117635</strain>
    </source>
</reference>
<evidence type="ECO:0000313" key="2">
    <source>
        <dbReference type="EMBL" id="KAB8270588.1"/>
    </source>
</evidence>
<protein>
    <recommendedName>
        <fullName evidence="4">Extracellular membrane protein CFEM domain-containing protein</fullName>
    </recommendedName>
</protein>
<keyword evidence="1" id="KW-0732">Signal</keyword>
<dbReference type="Proteomes" id="UP000326289">
    <property type="component" value="Unassembled WGS sequence"/>
</dbReference>
<proteinExistence type="predicted"/>
<accession>A0A5N6IW60</accession>